<evidence type="ECO:0000259" key="2">
    <source>
        <dbReference type="Pfam" id="PF04101"/>
    </source>
</evidence>
<dbReference type="RefSeq" id="WP_345262592.1">
    <property type="nucleotide sequence ID" value="NZ_BAABIM010000001.1"/>
</dbReference>
<proteinExistence type="predicted"/>
<dbReference type="Gene3D" id="3.40.50.2000">
    <property type="entry name" value="Glycogen Phosphorylase B"/>
    <property type="match status" value="1"/>
</dbReference>
<evidence type="ECO:0000256" key="1">
    <source>
        <dbReference type="SAM" id="MobiDB-lite"/>
    </source>
</evidence>
<feature type="region of interest" description="Disordered" evidence="1">
    <location>
        <begin position="336"/>
        <end position="355"/>
    </location>
</feature>
<evidence type="ECO:0000313" key="3">
    <source>
        <dbReference type="EMBL" id="GAA4672264.1"/>
    </source>
</evidence>
<accession>A0ABP8VTI3</accession>
<comment type="caution">
    <text evidence="3">The sequence shown here is derived from an EMBL/GenBank/DDBJ whole genome shotgun (WGS) entry which is preliminary data.</text>
</comment>
<keyword evidence="4" id="KW-1185">Reference proteome</keyword>
<name>A0ABP8VTI3_9ACTN</name>
<gene>
    <name evidence="3" type="ORF">GCM10023226_06290</name>
</gene>
<reference evidence="4" key="1">
    <citation type="journal article" date="2019" name="Int. J. Syst. Evol. Microbiol.">
        <title>The Global Catalogue of Microorganisms (GCM) 10K type strain sequencing project: providing services to taxonomists for standard genome sequencing and annotation.</title>
        <authorList>
            <consortium name="The Broad Institute Genomics Platform"/>
            <consortium name="The Broad Institute Genome Sequencing Center for Infectious Disease"/>
            <person name="Wu L."/>
            <person name="Ma J."/>
        </authorList>
    </citation>
    <scope>NUCLEOTIDE SEQUENCE [LARGE SCALE GENOMIC DNA]</scope>
    <source>
        <strain evidence="4">JCM 18127</strain>
    </source>
</reference>
<dbReference type="Pfam" id="PF04101">
    <property type="entry name" value="Glyco_tran_28_C"/>
    <property type="match status" value="1"/>
</dbReference>
<dbReference type="SUPFAM" id="SSF53756">
    <property type="entry name" value="UDP-Glycosyltransferase/glycogen phosphorylase"/>
    <property type="match status" value="1"/>
</dbReference>
<dbReference type="Proteomes" id="UP001500621">
    <property type="component" value="Unassembled WGS sequence"/>
</dbReference>
<sequence>MIGWYVHHQGHGHLHRAGRVALELAARGEPVTGLSSLPRPVAWPGGWLQLARDDEGGPPEDPTAHGRLHWVPRRDAGLARRQAQVSAWIAREAPRVLVVDTSVEVALLARLHGTPTVSVVPPGRREDEAHRLALEVADAVVGAWPPGWTEHLLPTTPRHVRDRVDAVGAVARYATAAPTSPRERRPGPPRAVLLAGTGDAGPTPAQVQAAVADAPGWEWQLLGRGLGGWVGDPWPLLRDTDVVVTHAGQNALAEVAAARRPAVVLPRDRPFAEQRTTGAALVRHGGLPVLVRERWPEQGWSQLLASAAALDGAAWHAWNDDGGAERLATVVQRVAGPPTAPARSPSHARAVEPSR</sequence>
<evidence type="ECO:0000313" key="4">
    <source>
        <dbReference type="Proteomes" id="UP001500621"/>
    </source>
</evidence>
<dbReference type="InterPro" id="IPR007235">
    <property type="entry name" value="Glyco_trans_28_C"/>
</dbReference>
<organism evidence="3 4">
    <name type="scientific">Nocardioides nanhaiensis</name>
    <dbReference type="NCBI Taxonomy" id="1476871"/>
    <lineage>
        <taxon>Bacteria</taxon>
        <taxon>Bacillati</taxon>
        <taxon>Actinomycetota</taxon>
        <taxon>Actinomycetes</taxon>
        <taxon>Propionibacteriales</taxon>
        <taxon>Nocardioidaceae</taxon>
        <taxon>Nocardioides</taxon>
    </lineage>
</organism>
<dbReference type="EMBL" id="BAABIM010000001">
    <property type="protein sequence ID" value="GAA4672264.1"/>
    <property type="molecule type" value="Genomic_DNA"/>
</dbReference>
<feature type="domain" description="Glycosyl transferase family 28 C-terminal" evidence="2">
    <location>
        <begin position="236"/>
        <end position="286"/>
    </location>
</feature>
<protein>
    <recommendedName>
        <fullName evidence="2">Glycosyl transferase family 28 C-terminal domain-containing protein</fullName>
    </recommendedName>
</protein>